<evidence type="ECO:0000256" key="2">
    <source>
        <dbReference type="ARBA" id="ARBA00022801"/>
    </source>
</evidence>
<dbReference type="GO" id="GO:0005524">
    <property type="term" value="F:ATP binding"/>
    <property type="evidence" value="ECO:0007669"/>
    <property type="project" value="UniProtKB-KW"/>
</dbReference>
<dbReference type="SUPFAM" id="SSF52540">
    <property type="entry name" value="P-loop containing nucleoside triphosphate hydrolases"/>
    <property type="match status" value="1"/>
</dbReference>
<evidence type="ECO:0000256" key="4">
    <source>
        <dbReference type="ARBA" id="ARBA00022840"/>
    </source>
</evidence>
<dbReference type="GO" id="GO:0004386">
    <property type="term" value="F:helicase activity"/>
    <property type="evidence" value="ECO:0007669"/>
    <property type="project" value="UniProtKB-KW"/>
</dbReference>
<keyword evidence="3" id="KW-0347">Helicase</keyword>
<dbReference type="InterPro" id="IPR027417">
    <property type="entry name" value="P-loop_NTPase"/>
</dbReference>
<dbReference type="Gene3D" id="3.40.50.300">
    <property type="entry name" value="P-loop containing nucleotide triphosphate hydrolases"/>
    <property type="match status" value="1"/>
</dbReference>
<dbReference type="InterPro" id="IPR011545">
    <property type="entry name" value="DEAD/DEAH_box_helicase_dom"/>
</dbReference>
<dbReference type="GO" id="GO:0003676">
    <property type="term" value="F:nucleic acid binding"/>
    <property type="evidence" value="ECO:0007669"/>
    <property type="project" value="InterPro"/>
</dbReference>
<gene>
    <name evidence="6" type="ORF">M569_12778</name>
</gene>
<feature type="domain" description="DEAD/DEAH-box helicase" evidence="5">
    <location>
        <begin position="31"/>
        <end position="98"/>
    </location>
</feature>
<sequence>MDEPKVGFKDLFVYQHLADLLKKKSILEPKPIQLAAFPYLKRIENDIVIRGVNGSGKTCAYLIYLMEAYFSNSLFVVDRQLESVIIILPTPELCQQVSN</sequence>
<protein>
    <recommendedName>
        <fullName evidence="5">DEAD/DEAH-box helicase domain-containing protein</fullName>
    </recommendedName>
</protein>
<evidence type="ECO:0000313" key="7">
    <source>
        <dbReference type="Proteomes" id="UP000015453"/>
    </source>
</evidence>
<evidence type="ECO:0000256" key="1">
    <source>
        <dbReference type="ARBA" id="ARBA00022741"/>
    </source>
</evidence>
<organism evidence="6 7">
    <name type="scientific">Genlisea aurea</name>
    <dbReference type="NCBI Taxonomy" id="192259"/>
    <lineage>
        <taxon>Eukaryota</taxon>
        <taxon>Viridiplantae</taxon>
        <taxon>Streptophyta</taxon>
        <taxon>Embryophyta</taxon>
        <taxon>Tracheophyta</taxon>
        <taxon>Spermatophyta</taxon>
        <taxon>Magnoliopsida</taxon>
        <taxon>eudicotyledons</taxon>
        <taxon>Gunneridae</taxon>
        <taxon>Pentapetalae</taxon>
        <taxon>asterids</taxon>
        <taxon>lamiids</taxon>
        <taxon>Lamiales</taxon>
        <taxon>Lentibulariaceae</taxon>
        <taxon>Genlisea</taxon>
    </lineage>
</organism>
<keyword evidence="2" id="KW-0378">Hydrolase</keyword>
<keyword evidence="7" id="KW-1185">Reference proteome</keyword>
<dbReference type="AlphaFoldDB" id="S8C5D4"/>
<evidence type="ECO:0000259" key="5">
    <source>
        <dbReference type="Pfam" id="PF00270"/>
    </source>
</evidence>
<dbReference type="Pfam" id="PF00270">
    <property type="entry name" value="DEAD"/>
    <property type="match status" value="1"/>
</dbReference>
<name>S8C5D4_9LAMI</name>
<keyword evidence="4" id="KW-0067">ATP-binding</keyword>
<evidence type="ECO:0000313" key="6">
    <source>
        <dbReference type="EMBL" id="EPS62015.1"/>
    </source>
</evidence>
<dbReference type="Proteomes" id="UP000015453">
    <property type="component" value="Unassembled WGS sequence"/>
</dbReference>
<dbReference type="PANTHER" id="PTHR47960">
    <property type="entry name" value="DEAD-BOX ATP-DEPENDENT RNA HELICASE 50"/>
    <property type="match status" value="1"/>
</dbReference>
<evidence type="ECO:0000256" key="3">
    <source>
        <dbReference type="ARBA" id="ARBA00022806"/>
    </source>
</evidence>
<reference evidence="6 7" key="1">
    <citation type="journal article" date="2013" name="BMC Genomics">
        <title>The miniature genome of a carnivorous plant Genlisea aurea contains a low number of genes and short non-coding sequences.</title>
        <authorList>
            <person name="Leushkin E.V."/>
            <person name="Sutormin R.A."/>
            <person name="Nabieva E.R."/>
            <person name="Penin A.A."/>
            <person name="Kondrashov A.S."/>
            <person name="Logacheva M.D."/>
        </authorList>
    </citation>
    <scope>NUCLEOTIDE SEQUENCE [LARGE SCALE GENOMIC DNA]</scope>
</reference>
<accession>S8C5D4</accession>
<comment type="caution">
    <text evidence="6">The sequence shown here is derived from an EMBL/GenBank/DDBJ whole genome shotgun (WGS) entry which is preliminary data.</text>
</comment>
<keyword evidence="1" id="KW-0547">Nucleotide-binding</keyword>
<proteinExistence type="predicted"/>
<dbReference type="EMBL" id="AUSU01006445">
    <property type="protein sequence ID" value="EPS62015.1"/>
    <property type="molecule type" value="Genomic_DNA"/>
</dbReference>
<dbReference type="GO" id="GO:0016787">
    <property type="term" value="F:hydrolase activity"/>
    <property type="evidence" value="ECO:0007669"/>
    <property type="project" value="UniProtKB-KW"/>
</dbReference>